<dbReference type="EMBL" id="JABEZX010000001">
    <property type="protein sequence ID" value="MBA0549097.1"/>
    <property type="molecule type" value="Genomic_DNA"/>
</dbReference>
<evidence type="ECO:0000313" key="3">
    <source>
        <dbReference type="Proteomes" id="UP000593572"/>
    </source>
</evidence>
<accession>A0A7J8L9M9</accession>
<comment type="caution">
    <text evidence="2">The sequence shown here is derived from an EMBL/GenBank/DDBJ whole genome shotgun (WGS) entry which is preliminary data.</text>
</comment>
<gene>
    <name evidence="2" type="ORF">Golob_020153</name>
</gene>
<dbReference type="AlphaFoldDB" id="A0A7J8L9M9"/>
<sequence length="115" mass="12374">MGKRKGCSLLEILITATVLLETTTQSGSSGSFVNDLSSATVIANNMELEFLMDSEVSRKLATEPNYLTIAALDASKKAVMCDRLPYLSCVGKPDFFLICTVNTLSRCVDVGLSDN</sequence>
<evidence type="ECO:0000256" key="1">
    <source>
        <dbReference type="SAM" id="SignalP"/>
    </source>
</evidence>
<keyword evidence="3" id="KW-1185">Reference proteome</keyword>
<dbReference type="Proteomes" id="UP000593572">
    <property type="component" value="Unassembled WGS sequence"/>
</dbReference>
<evidence type="ECO:0000313" key="2">
    <source>
        <dbReference type="EMBL" id="MBA0549097.1"/>
    </source>
</evidence>
<keyword evidence="1" id="KW-0732">Signal</keyword>
<evidence type="ECO:0008006" key="4">
    <source>
        <dbReference type="Google" id="ProtNLM"/>
    </source>
</evidence>
<reference evidence="2 3" key="1">
    <citation type="journal article" date="2019" name="Genome Biol. Evol.">
        <title>Insights into the evolution of the New World diploid cottons (Gossypium, subgenus Houzingenia) based on genome sequencing.</title>
        <authorList>
            <person name="Grover C.E."/>
            <person name="Arick M.A. 2nd"/>
            <person name="Thrash A."/>
            <person name="Conover J.L."/>
            <person name="Sanders W.S."/>
            <person name="Peterson D.G."/>
            <person name="Frelichowski J.E."/>
            <person name="Scheffler J.A."/>
            <person name="Scheffler B.E."/>
            <person name="Wendel J.F."/>
        </authorList>
    </citation>
    <scope>NUCLEOTIDE SEQUENCE [LARGE SCALE GENOMIC DNA]</scope>
    <source>
        <strain evidence="2">157</strain>
        <tissue evidence="2">Leaf</tissue>
    </source>
</reference>
<feature type="chain" id="PRO_5029761985" description="Prepilin-type N-terminal cleavage/methylation domain-containing protein" evidence="1">
    <location>
        <begin position="25"/>
        <end position="115"/>
    </location>
</feature>
<name>A0A7J8L9M9_9ROSI</name>
<organism evidence="2 3">
    <name type="scientific">Gossypium lobatum</name>
    <dbReference type="NCBI Taxonomy" id="34289"/>
    <lineage>
        <taxon>Eukaryota</taxon>
        <taxon>Viridiplantae</taxon>
        <taxon>Streptophyta</taxon>
        <taxon>Embryophyta</taxon>
        <taxon>Tracheophyta</taxon>
        <taxon>Spermatophyta</taxon>
        <taxon>Magnoliopsida</taxon>
        <taxon>eudicotyledons</taxon>
        <taxon>Gunneridae</taxon>
        <taxon>Pentapetalae</taxon>
        <taxon>rosids</taxon>
        <taxon>malvids</taxon>
        <taxon>Malvales</taxon>
        <taxon>Malvaceae</taxon>
        <taxon>Malvoideae</taxon>
        <taxon>Gossypium</taxon>
    </lineage>
</organism>
<feature type="signal peptide" evidence="1">
    <location>
        <begin position="1"/>
        <end position="24"/>
    </location>
</feature>
<proteinExistence type="predicted"/>
<protein>
    <recommendedName>
        <fullName evidence="4">Prepilin-type N-terminal cleavage/methylation domain-containing protein</fullName>
    </recommendedName>
</protein>